<dbReference type="InterPro" id="IPR020846">
    <property type="entry name" value="MFS_dom"/>
</dbReference>
<feature type="transmembrane region" description="Helical" evidence="9">
    <location>
        <begin position="63"/>
        <end position="89"/>
    </location>
</feature>
<feature type="transmembrane region" description="Helical" evidence="9">
    <location>
        <begin position="248"/>
        <end position="268"/>
    </location>
</feature>
<feature type="transmembrane region" description="Helical" evidence="9">
    <location>
        <begin position="280"/>
        <end position="299"/>
    </location>
</feature>
<feature type="transmembrane region" description="Helical" evidence="9">
    <location>
        <begin position="493"/>
        <end position="514"/>
    </location>
</feature>
<feature type="region of interest" description="Disordered" evidence="8">
    <location>
        <begin position="1"/>
        <end position="55"/>
    </location>
</feature>
<dbReference type="InterPro" id="IPR004638">
    <property type="entry name" value="EmrB-like"/>
</dbReference>
<evidence type="ECO:0000256" key="8">
    <source>
        <dbReference type="SAM" id="MobiDB-lite"/>
    </source>
</evidence>
<dbReference type="OrthoDB" id="9812221at2"/>
<dbReference type="CDD" id="cd17503">
    <property type="entry name" value="MFS_LmrB_MDR_like"/>
    <property type="match status" value="1"/>
</dbReference>
<feature type="transmembrane region" description="Helical" evidence="9">
    <location>
        <begin position="387"/>
        <end position="405"/>
    </location>
</feature>
<dbReference type="SUPFAM" id="SSF103473">
    <property type="entry name" value="MFS general substrate transporter"/>
    <property type="match status" value="1"/>
</dbReference>
<keyword evidence="5 9" id="KW-0812">Transmembrane</keyword>
<feature type="transmembrane region" description="Helical" evidence="9">
    <location>
        <begin position="354"/>
        <end position="375"/>
    </location>
</feature>
<dbReference type="Pfam" id="PF07690">
    <property type="entry name" value="MFS_1"/>
    <property type="match status" value="1"/>
</dbReference>
<dbReference type="PANTHER" id="PTHR42718:SF9">
    <property type="entry name" value="MAJOR FACILITATOR SUPERFAMILY MULTIDRUG TRANSPORTER MFSC"/>
    <property type="match status" value="1"/>
</dbReference>
<feature type="transmembrane region" description="Helical" evidence="9">
    <location>
        <begin position="101"/>
        <end position="121"/>
    </location>
</feature>
<dbReference type="PANTHER" id="PTHR42718">
    <property type="entry name" value="MAJOR FACILITATOR SUPERFAMILY MULTIDRUG TRANSPORTER MFSC"/>
    <property type="match status" value="1"/>
</dbReference>
<feature type="transmembrane region" description="Helical" evidence="9">
    <location>
        <begin position="217"/>
        <end position="236"/>
    </location>
</feature>
<name>A0A4P6ER66_9MICO</name>
<evidence type="ECO:0000256" key="3">
    <source>
        <dbReference type="ARBA" id="ARBA00022448"/>
    </source>
</evidence>
<dbReference type="GO" id="GO:0022857">
    <property type="term" value="F:transmembrane transporter activity"/>
    <property type="evidence" value="ECO:0007669"/>
    <property type="project" value="InterPro"/>
</dbReference>
<dbReference type="GO" id="GO:0005886">
    <property type="term" value="C:plasma membrane"/>
    <property type="evidence" value="ECO:0007669"/>
    <property type="project" value="UniProtKB-SubCell"/>
</dbReference>
<evidence type="ECO:0000256" key="4">
    <source>
        <dbReference type="ARBA" id="ARBA00022475"/>
    </source>
</evidence>
<accession>A0A4P6ER66</accession>
<dbReference type="InterPro" id="IPR036259">
    <property type="entry name" value="MFS_trans_sf"/>
</dbReference>
<evidence type="ECO:0000259" key="10">
    <source>
        <dbReference type="PROSITE" id="PS50850"/>
    </source>
</evidence>
<dbReference type="KEGG" id="xyl:ET495_12910"/>
<dbReference type="PROSITE" id="PS50850">
    <property type="entry name" value="MFS"/>
    <property type="match status" value="1"/>
</dbReference>
<evidence type="ECO:0000256" key="2">
    <source>
        <dbReference type="ARBA" id="ARBA00008537"/>
    </source>
</evidence>
<reference evidence="11 12" key="1">
    <citation type="submission" date="2019-01" db="EMBL/GenBank/DDBJ databases">
        <title>Genome sequencing of strain 2JSPR-7.</title>
        <authorList>
            <person name="Heo J."/>
            <person name="Kim S.-J."/>
            <person name="Kim J.-S."/>
            <person name="Hong S.-B."/>
            <person name="Kwon S.-W."/>
        </authorList>
    </citation>
    <scope>NUCLEOTIDE SEQUENCE [LARGE SCALE GENOMIC DNA]</scope>
    <source>
        <strain evidence="11 12">2JSPR-7</strain>
    </source>
</reference>
<feature type="transmembrane region" description="Helical" evidence="9">
    <location>
        <begin position="320"/>
        <end position="342"/>
    </location>
</feature>
<feature type="transmembrane region" description="Helical" evidence="9">
    <location>
        <begin position="159"/>
        <end position="179"/>
    </location>
</feature>
<evidence type="ECO:0000256" key="5">
    <source>
        <dbReference type="ARBA" id="ARBA00022692"/>
    </source>
</evidence>
<feature type="transmembrane region" description="Helical" evidence="9">
    <location>
        <begin position="411"/>
        <end position="438"/>
    </location>
</feature>
<proteinExistence type="inferred from homology"/>
<evidence type="ECO:0000256" key="7">
    <source>
        <dbReference type="ARBA" id="ARBA00023136"/>
    </source>
</evidence>
<evidence type="ECO:0000256" key="1">
    <source>
        <dbReference type="ARBA" id="ARBA00004651"/>
    </source>
</evidence>
<keyword evidence="7 9" id="KW-0472">Membrane</keyword>
<feature type="transmembrane region" description="Helical" evidence="9">
    <location>
        <begin position="128"/>
        <end position="147"/>
    </location>
</feature>
<keyword evidence="4" id="KW-1003">Cell membrane</keyword>
<gene>
    <name evidence="11" type="ORF">ET495_12910</name>
</gene>
<comment type="similarity">
    <text evidence="2">Belongs to the major facilitator superfamily. EmrB family.</text>
</comment>
<dbReference type="InterPro" id="IPR011701">
    <property type="entry name" value="MFS"/>
</dbReference>
<feature type="compositionally biased region" description="Polar residues" evidence="8">
    <location>
        <begin position="35"/>
        <end position="44"/>
    </location>
</feature>
<dbReference type="RefSeq" id="WP_129205139.1">
    <property type="nucleotide sequence ID" value="NZ_CP035495.1"/>
</dbReference>
<dbReference type="Gene3D" id="1.20.1720.10">
    <property type="entry name" value="Multidrug resistance protein D"/>
    <property type="match status" value="1"/>
</dbReference>
<feature type="transmembrane region" description="Helical" evidence="9">
    <location>
        <begin position="450"/>
        <end position="473"/>
    </location>
</feature>
<dbReference type="NCBIfam" id="TIGR00711">
    <property type="entry name" value="efflux_EmrB"/>
    <property type="match status" value="1"/>
</dbReference>
<dbReference type="AlphaFoldDB" id="A0A4P6ER66"/>
<dbReference type="PRINTS" id="PR01036">
    <property type="entry name" value="TCRTETB"/>
</dbReference>
<dbReference type="EMBL" id="CP035495">
    <property type="protein sequence ID" value="QAY63979.1"/>
    <property type="molecule type" value="Genomic_DNA"/>
</dbReference>
<sequence length="526" mass="53185">MDAAPPTRSLIADASPVAATPTTGSPPRSKDRSTGRSTGRSTAQPDPGSAPASDRLPRTHFTAIALLLASTFVVILNETTMSVALPPIMADLHVTAATGQWLTTVFMLTMAVTIPTTGFLLQRFGTRVSYLLAMSLFSAGTLLALLAPSFGVLVGARVVQALGTAIMMPLLMTTVMNLVPPRHRGRVMGNVSLVISAAPALGPTLSGAVLGPLGWRGVFGVVLPIAVAALIVGAVLVRDVSVRERQRLDAVSIALAVAGFGGLVYGLSSLGEAVDGTTPVPPAAPLALGVAGVALFAWRQVRLQRHDDALLDLRVFASRGFSTSLAALAVSMLAMFGSFIVLPLVLQRALGLDPLVTGLLVLPGGLVMGLLGPVVGTLYDRVGPRPLVAPGAALVAAAFAALTTISPTTAWGFVLAAHMLLSLGLALVFTPLFTSALGSLPPRLYSHGSAALGTVQQLAGAAGTATFVALLTARSASLGAGGADAPHALTGGASLTFVVGAAVMLGAALLALGLRRVPAAEGAAPH</sequence>
<evidence type="ECO:0000256" key="9">
    <source>
        <dbReference type="SAM" id="Phobius"/>
    </source>
</evidence>
<keyword evidence="12" id="KW-1185">Reference proteome</keyword>
<organism evidence="11 12">
    <name type="scientific">Xylanimonas allomyrinae</name>
    <dbReference type="NCBI Taxonomy" id="2509459"/>
    <lineage>
        <taxon>Bacteria</taxon>
        <taxon>Bacillati</taxon>
        <taxon>Actinomycetota</taxon>
        <taxon>Actinomycetes</taxon>
        <taxon>Micrococcales</taxon>
        <taxon>Promicromonosporaceae</taxon>
        <taxon>Xylanimonas</taxon>
    </lineage>
</organism>
<keyword evidence="3" id="KW-0813">Transport</keyword>
<comment type="subcellular location">
    <subcellularLocation>
        <location evidence="1">Cell membrane</location>
        <topology evidence="1">Multi-pass membrane protein</topology>
    </subcellularLocation>
</comment>
<evidence type="ECO:0000313" key="12">
    <source>
        <dbReference type="Proteomes" id="UP000291758"/>
    </source>
</evidence>
<dbReference type="Proteomes" id="UP000291758">
    <property type="component" value="Chromosome"/>
</dbReference>
<evidence type="ECO:0000256" key="6">
    <source>
        <dbReference type="ARBA" id="ARBA00022989"/>
    </source>
</evidence>
<keyword evidence="6 9" id="KW-1133">Transmembrane helix</keyword>
<protein>
    <submittedName>
        <fullName evidence="11">DHA2 family efflux MFS transporter permease subunit</fullName>
    </submittedName>
</protein>
<feature type="transmembrane region" description="Helical" evidence="9">
    <location>
        <begin position="191"/>
        <end position="211"/>
    </location>
</feature>
<evidence type="ECO:0000313" key="11">
    <source>
        <dbReference type="EMBL" id="QAY63979.1"/>
    </source>
</evidence>
<dbReference type="Gene3D" id="1.20.1250.20">
    <property type="entry name" value="MFS general substrate transporter like domains"/>
    <property type="match status" value="1"/>
</dbReference>
<feature type="domain" description="Major facilitator superfamily (MFS) profile" evidence="10">
    <location>
        <begin position="63"/>
        <end position="519"/>
    </location>
</feature>